<dbReference type="OrthoDB" id="9805202at2"/>
<keyword evidence="5" id="KW-0732">Signal</keyword>
<dbReference type="GO" id="GO:0004130">
    <property type="term" value="F:cytochrome-c peroxidase activity"/>
    <property type="evidence" value="ECO:0007669"/>
    <property type="project" value="TreeGrafter"/>
</dbReference>
<sequence>MWLRLTTTLLYASLAFNTQANPLQSGGKTSTDKSGSSAFSMPASNLSFDKRLDFSVGNSFFRNPWVTAPATTDARDGLGPLFNTNACQGCHIRDGRGHPPRFKGDNAVSMLVRLSIPATDSPEHQQILRQQGVIPEPHYGGQLQDMAIPNAKPEGKVNISYTLHTLRLNDGTKVELRQPHLTVTDLNYGALREDTLYSARIAQPMIGLGLLEAIPESVLLARQDADDSNQDGISGRANKVWDNHAGKAVMGRFGWKAGQPSLHQQNASAFAGDMGLTSALFLADDCMVAQECARFPNGGELEVSEDILDSVTFYSQHLAVPVRRNMDKPAVKAGEQLFLALGCSSCHIPSYTTGQHASPALSKQKIYPYTDLLLHDMGEGLADNRPEFLANGREWRTQPLWGLGYAAEVAGSDDAFYLHDGRARTLLEAILWHGGEAEIAKQSVMAASKNERAQLIAFLESL</sequence>
<dbReference type="PANTHER" id="PTHR30600">
    <property type="entry name" value="CYTOCHROME C PEROXIDASE-RELATED"/>
    <property type="match status" value="1"/>
</dbReference>
<keyword evidence="1 4" id="KW-0349">Heme</keyword>
<dbReference type="InterPro" id="IPR010538">
    <property type="entry name" value="DHOR"/>
</dbReference>
<dbReference type="PROSITE" id="PS51007">
    <property type="entry name" value="CYTC"/>
    <property type="match status" value="1"/>
</dbReference>
<organism evidence="7 8">
    <name type="scientific">Oceanisphaera avium</name>
    <dbReference type="NCBI Taxonomy" id="1903694"/>
    <lineage>
        <taxon>Bacteria</taxon>
        <taxon>Pseudomonadati</taxon>
        <taxon>Pseudomonadota</taxon>
        <taxon>Gammaproteobacteria</taxon>
        <taxon>Aeromonadales</taxon>
        <taxon>Aeromonadaceae</taxon>
        <taxon>Oceanisphaera</taxon>
    </lineage>
</organism>
<name>A0A1Y0CZA3_9GAMM</name>
<keyword evidence="2 4" id="KW-0479">Metal-binding</keyword>
<evidence type="ECO:0000256" key="5">
    <source>
        <dbReference type="SAM" id="SignalP"/>
    </source>
</evidence>
<dbReference type="Gene3D" id="1.10.760.10">
    <property type="entry name" value="Cytochrome c-like domain"/>
    <property type="match status" value="1"/>
</dbReference>
<dbReference type="Proteomes" id="UP000243793">
    <property type="component" value="Chromosome"/>
</dbReference>
<dbReference type="AlphaFoldDB" id="A0A1Y0CZA3"/>
<evidence type="ECO:0000256" key="1">
    <source>
        <dbReference type="ARBA" id="ARBA00022617"/>
    </source>
</evidence>
<reference evidence="8" key="1">
    <citation type="submission" date="2017-05" db="EMBL/GenBank/DDBJ databases">
        <authorList>
            <person name="Sung H."/>
        </authorList>
    </citation>
    <scope>NUCLEOTIDE SEQUENCE [LARGE SCALE GENOMIC DNA]</scope>
    <source>
        <strain evidence="8">AMac2203</strain>
    </source>
</reference>
<evidence type="ECO:0000313" key="8">
    <source>
        <dbReference type="Proteomes" id="UP000243793"/>
    </source>
</evidence>
<dbReference type="GO" id="GO:0020037">
    <property type="term" value="F:heme binding"/>
    <property type="evidence" value="ECO:0007669"/>
    <property type="project" value="InterPro"/>
</dbReference>
<dbReference type="InterPro" id="IPR051395">
    <property type="entry name" value="Cytochrome_c_Peroxidase/MauG"/>
</dbReference>
<evidence type="ECO:0000256" key="4">
    <source>
        <dbReference type="PROSITE-ProRule" id="PRU00433"/>
    </source>
</evidence>
<dbReference type="PIRSF" id="PIRSF028099">
    <property type="entry name" value="DUF1111"/>
    <property type="match status" value="1"/>
</dbReference>
<accession>A0A1Y0CZA3</accession>
<feature type="chain" id="PRO_5012824203" evidence="5">
    <location>
        <begin position="21"/>
        <end position="462"/>
    </location>
</feature>
<protein>
    <submittedName>
        <fullName evidence="7">Thiol oxidoreductase</fullName>
    </submittedName>
</protein>
<dbReference type="PANTHER" id="PTHR30600:SF4">
    <property type="entry name" value="CYTOCHROME C DOMAIN-CONTAINING PROTEIN"/>
    <property type="match status" value="1"/>
</dbReference>
<proteinExistence type="predicted"/>
<dbReference type="KEGG" id="ocm:CBP12_11200"/>
<dbReference type="GO" id="GO:0046872">
    <property type="term" value="F:metal ion binding"/>
    <property type="evidence" value="ECO:0007669"/>
    <property type="project" value="UniProtKB-KW"/>
</dbReference>
<evidence type="ECO:0000313" key="7">
    <source>
        <dbReference type="EMBL" id="ART80641.1"/>
    </source>
</evidence>
<dbReference type="Pfam" id="PF06537">
    <property type="entry name" value="DHOR"/>
    <property type="match status" value="1"/>
</dbReference>
<feature type="signal peptide" evidence="5">
    <location>
        <begin position="1"/>
        <end position="20"/>
    </location>
</feature>
<dbReference type="EMBL" id="CP021376">
    <property type="protein sequence ID" value="ART80641.1"/>
    <property type="molecule type" value="Genomic_DNA"/>
</dbReference>
<gene>
    <name evidence="7" type="ORF">CBP12_11200</name>
</gene>
<evidence type="ECO:0000256" key="3">
    <source>
        <dbReference type="ARBA" id="ARBA00023004"/>
    </source>
</evidence>
<keyword evidence="8" id="KW-1185">Reference proteome</keyword>
<dbReference type="InterPro" id="IPR036909">
    <property type="entry name" value="Cyt_c-like_dom_sf"/>
</dbReference>
<dbReference type="RefSeq" id="WP_086964510.1">
    <property type="nucleotide sequence ID" value="NZ_CP021376.1"/>
</dbReference>
<dbReference type="SUPFAM" id="SSF46626">
    <property type="entry name" value="Cytochrome c"/>
    <property type="match status" value="1"/>
</dbReference>
<keyword evidence="3 4" id="KW-0408">Iron</keyword>
<feature type="domain" description="Cytochrome c" evidence="6">
    <location>
        <begin position="329"/>
        <end position="462"/>
    </location>
</feature>
<dbReference type="InterPro" id="IPR009056">
    <property type="entry name" value="Cyt_c-like_dom"/>
</dbReference>
<evidence type="ECO:0000256" key="2">
    <source>
        <dbReference type="ARBA" id="ARBA00022723"/>
    </source>
</evidence>
<dbReference type="GO" id="GO:0009055">
    <property type="term" value="F:electron transfer activity"/>
    <property type="evidence" value="ECO:0007669"/>
    <property type="project" value="InterPro"/>
</dbReference>
<evidence type="ECO:0000259" key="6">
    <source>
        <dbReference type="PROSITE" id="PS51007"/>
    </source>
</evidence>